<protein>
    <submittedName>
        <fullName evidence="2">Putative oxidoreductase</fullName>
    </submittedName>
</protein>
<keyword evidence="3" id="KW-1185">Reference proteome</keyword>
<gene>
    <name evidence="2" type="ORF">DFQ07_1769</name>
</gene>
<keyword evidence="1" id="KW-0812">Transmembrane</keyword>
<evidence type="ECO:0000256" key="1">
    <source>
        <dbReference type="SAM" id="Phobius"/>
    </source>
</evidence>
<organism evidence="2 3">
    <name type="scientific">Tenacibaculum caenipelagi</name>
    <dbReference type="NCBI Taxonomy" id="1325435"/>
    <lineage>
        <taxon>Bacteria</taxon>
        <taxon>Pseudomonadati</taxon>
        <taxon>Bacteroidota</taxon>
        <taxon>Flavobacteriia</taxon>
        <taxon>Flavobacteriales</taxon>
        <taxon>Flavobacteriaceae</taxon>
        <taxon>Tenacibaculum</taxon>
    </lineage>
</organism>
<keyword evidence="1" id="KW-1133">Transmembrane helix</keyword>
<reference evidence="2 3" key="1">
    <citation type="submission" date="2019-03" db="EMBL/GenBank/DDBJ databases">
        <title>Genomic Encyclopedia of Type Strains, Phase III (KMG-III): the genomes of soil and plant-associated and newly described type strains.</title>
        <authorList>
            <person name="Whitman W."/>
        </authorList>
    </citation>
    <scope>NUCLEOTIDE SEQUENCE [LARGE SCALE GENOMIC DNA]</scope>
    <source>
        <strain evidence="2 3">CECT 8283</strain>
    </source>
</reference>
<proteinExistence type="predicted"/>
<name>A0A4R6THW6_9FLAO</name>
<dbReference type="RefSeq" id="WP_133535882.1">
    <property type="nucleotide sequence ID" value="NZ_SNYH01000003.1"/>
</dbReference>
<feature type="transmembrane region" description="Helical" evidence="1">
    <location>
        <begin position="106"/>
        <end position="123"/>
    </location>
</feature>
<feature type="transmembrane region" description="Helical" evidence="1">
    <location>
        <begin position="44"/>
        <end position="65"/>
    </location>
</feature>
<keyword evidence="1" id="KW-0472">Membrane</keyword>
<dbReference type="AlphaFoldDB" id="A0A4R6THW6"/>
<comment type="caution">
    <text evidence="2">The sequence shown here is derived from an EMBL/GenBank/DDBJ whole genome shotgun (WGS) entry which is preliminary data.</text>
</comment>
<dbReference type="Proteomes" id="UP000295390">
    <property type="component" value="Unassembled WGS sequence"/>
</dbReference>
<dbReference type="EMBL" id="SNYH01000003">
    <property type="protein sequence ID" value="TDQ27912.1"/>
    <property type="molecule type" value="Genomic_DNA"/>
</dbReference>
<evidence type="ECO:0000313" key="2">
    <source>
        <dbReference type="EMBL" id="TDQ27912.1"/>
    </source>
</evidence>
<feature type="transmembrane region" description="Helical" evidence="1">
    <location>
        <begin position="72"/>
        <end position="90"/>
    </location>
</feature>
<dbReference type="GO" id="GO:0016020">
    <property type="term" value="C:membrane"/>
    <property type="evidence" value="ECO:0007669"/>
    <property type="project" value="UniProtKB-SubCell"/>
</dbReference>
<sequence length="139" mass="15379">MTHPSFLLRLAAAIILLTHSIPGMFDNGINDFGNLYLNPMGFAPFGVFIAWSIKLSHLVAAFCLLFNKYVKWASAVTIFVLIAGIAMVHFKEGWYVVGGGRNGVEFSFLLIFVLLTLMFPNGLSFNQLKKSESNATTEK</sequence>
<accession>A0A4R6THW6</accession>
<evidence type="ECO:0000313" key="3">
    <source>
        <dbReference type="Proteomes" id="UP000295390"/>
    </source>
</evidence>
<dbReference type="OrthoDB" id="8778559at2"/>